<feature type="transmembrane region" description="Helical" evidence="1">
    <location>
        <begin position="32"/>
        <end position="52"/>
    </location>
</feature>
<dbReference type="EMBL" id="PYAV01000007">
    <property type="protein sequence ID" value="PSL45087.1"/>
    <property type="molecule type" value="Genomic_DNA"/>
</dbReference>
<organism evidence="2 3">
    <name type="scientific">Salsuginibacillus halophilus</name>
    <dbReference type="NCBI Taxonomy" id="517424"/>
    <lineage>
        <taxon>Bacteria</taxon>
        <taxon>Bacillati</taxon>
        <taxon>Bacillota</taxon>
        <taxon>Bacilli</taxon>
        <taxon>Bacillales</taxon>
        <taxon>Bacillaceae</taxon>
        <taxon>Salsuginibacillus</taxon>
    </lineage>
</organism>
<protein>
    <submittedName>
        <fullName evidence="2">Uncharacterized protein</fullName>
    </submittedName>
</protein>
<evidence type="ECO:0000313" key="3">
    <source>
        <dbReference type="Proteomes" id="UP000242310"/>
    </source>
</evidence>
<evidence type="ECO:0000256" key="1">
    <source>
        <dbReference type="SAM" id="Phobius"/>
    </source>
</evidence>
<keyword evidence="1" id="KW-1133">Transmembrane helix</keyword>
<reference evidence="2 3" key="1">
    <citation type="submission" date="2018-03" db="EMBL/GenBank/DDBJ databases">
        <title>Genomic Encyclopedia of Type Strains, Phase III (KMG-III): the genomes of soil and plant-associated and newly described type strains.</title>
        <authorList>
            <person name="Whitman W."/>
        </authorList>
    </citation>
    <scope>NUCLEOTIDE SEQUENCE [LARGE SCALE GENOMIC DNA]</scope>
    <source>
        <strain evidence="2 3">CGMCC 1.07653</strain>
    </source>
</reference>
<proteinExistence type="predicted"/>
<keyword evidence="1" id="KW-0812">Transmembrane</keyword>
<sequence length="63" mass="7338">MRWNVGIFLAIEQVVNIDVRRVKMYELTFATWMWLLIPMPLLIVLSLITFVVEGKTSKAKGEK</sequence>
<name>A0A2P8HFU9_9BACI</name>
<keyword evidence="1" id="KW-0472">Membrane</keyword>
<dbReference type="AlphaFoldDB" id="A0A2P8HFU9"/>
<evidence type="ECO:0000313" key="2">
    <source>
        <dbReference type="EMBL" id="PSL45087.1"/>
    </source>
</evidence>
<accession>A0A2P8HFU9</accession>
<dbReference type="Proteomes" id="UP000242310">
    <property type="component" value="Unassembled WGS sequence"/>
</dbReference>
<keyword evidence="3" id="KW-1185">Reference proteome</keyword>
<gene>
    <name evidence="2" type="ORF">B0H94_10792</name>
</gene>
<comment type="caution">
    <text evidence="2">The sequence shown here is derived from an EMBL/GenBank/DDBJ whole genome shotgun (WGS) entry which is preliminary data.</text>
</comment>